<feature type="compositionally biased region" description="Basic residues" evidence="1">
    <location>
        <begin position="53"/>
        <end position="62"/>
    </location>
</feature>
<gene>
    <name evidence="2" type="ORF">FDP41_006815</name>
</gene>
<feature type="compositionally biased region" description="Acidic residues" evidence="1">
    <location>
        <begin position="315"/>
        <end position="343"/>
    </location>
</feature>
<sequence>MPRNRLEQLYEDEFDGFIEFEDEDQKLEMLREEQALLEFDDDEIEEGATQKRPLAKHNKKRQSGVSSSTTTSTTISNTQQNNKGRKKKQKQGGEDEESSSGPKLPLKYRRIAKYTDKQIGFHVLHQSLSENNEFNELALTSLTPSNEKTILLRRLNIYLDTLHDWCRTIFPDLSFDEALAFMESQSFSNRVHQSMEWGRSTFSSRYQKAVQAKEQRKRKRTTKSSTVKSSSTKNSILDEMDEEASGQHHGQEEEEEEQEQPFENDLHEDLQSNKQDRHEVTEDDDNEMHDNKEIGGNDTTSTWSPYKSQPYSKEDGEEEFRFEDYNNDDEEEDEEDEKKDEEEPSPKKKKPSPHDDNEEEETLASDPHHQDPHSEQVTVTTTRKKRKHSRKSAAEIFLGDLLPSNRVEAANESSEPNASFSQSLIPSSRHDHENEVTPLEESLEI</sequence>
<dbReference type="RefSeq" id="XP_044558918.1">
    <property type="nucleotide sequence ID" value="XM_044710491.1"/>
</dbReference>
<feature type="region of interest" description="Disordered" evidence="1">
    <location>
        <begin position="208"/>
        <end position="445"/>
    </location>
</feature>
<proteinExistence type="predicted"/>
<name>A0A6A5BKR6_NAEFO</name>
<dbReference type="AlphaFoldDB" id="A0A6A5BKR6"/>
<feature type="compositionally biased region" description="Acidic residues" evidence="1">
    <location>
        <begin position="252"/>
        <end position="262"/>
    </location>
</feature>
<feature type="compositionally biased region" description="Polar residues" evidence="1">
    <location>
        <begin position="411"/>
        <end position="426"/>
    </location>
</feature>
<dbReference type="OrthoDB" id="10513078at2759"/>
<feature type="region of interest" description="Disordered" evidence="1">
    <location>
        <begin position="38"/>
        <end position="106"/>
    </location>
</feature>
<dbReference type="OMA" id="MEWGRST"/>
<evidence type="ECO:0000313" key="3">
    <source>
        <dbReference type="Proteomes" id="UP000444721"/>
    </source>
</evidence>
<dbReference type="EMBL" id="VFQX01000053">
    <property type="protein sequence ID" value="KAF0974205.1"/>
    <property type="molecule type" value="Genomic_DNA"/>
</dbReference>
<dbReference type="VEuPathDB" id="AmoebaDB:NfTy_075460"/>
<evidence type="ECO:0000256" key="1">
    <source>
        <dbReference type="SAM" id="MobiDB-lite"/>
    </source>
</evidence>
<feature type="compositionally biased region" description="Polar residues" evidence="1">
    <location>
        <begin position="297"/>
        <end position="311"/>
    </location>
</feature>
<accession>A0A6A5BKR6</accession>
<feature type="compositionally biased region" description="Basic residues" evidence="1">
    <location>
        <begin position="382"/>
        <end position="391"/>
    </location>
</feature>
<protein>
    <submittedName>
        <fullName evidence="2">Uncharacterized protein</fullName>
    </submittedName>
</protein>
<keyword evidence="3" id="KW-1185">Reference proteome</keyword>
<dbReference type="GeneID" id="68114033"/>
<dbReference type="Proteomes" id="UP000444721">
    <property type="component" value="Unassembled WGS sequence"/>
</dbReference>
<feature type="compositionally biased region" description="Low complexity" evidence="1">
    <location>
        <begin position="223"/>
        <end position="233"/>
    </location>
</feature>
<feature type="compositionally biased region" description="Low complexity" evidence="1">
    <location>
        <begin position="63"/>
        <end position="82"/>
    </location>
</feature>
<dbReference type="VEuPathDB" id="AmoebaDB:FDP41_006815"/>
<organism evidence="2 3">
    <name type="scientific">Naegleria fowleri</name>
    <name type="common">Brain eating amoeba</name>
    <dbReference type="NCBI Taxonomy" id="5763"/>
    <lineage>
        <taxon>Eukaryota</taxon>
        <taxon>Discoba</taxon>
        <taxon>Heterolobosea</taxon>
        <taxon>Tetramitia</taxon>
        <taxon>Eutetramitia</taxon>
        <taxon>Vahlkampfiidae</taxon>
        <taxon>Naegleria</taxon>
    </lineage>
</organism>
<comment type="caution">
    <text evidence="2">The sequence shown here is derived from an EMBL/GenBank/DDBJ whole genome shotgun (WGS) entry which is preliminary data.</text>
</comment>
<feature type="compositionally biased region" description="Basic and acidic residues" evidence="1">
    <location>
        <begin position="264"/>
        <end position="280"/>
    </location>
</feature>
<dbReference type="VEuPathDB" id="AmoebaDB:NF0045060"/>
<reference evidence="2 3" key="1">
    <citation type="journal article" date="2019" name="Sci. Rep.">
        <title>Nanopore sequencing improves the draft genome of the human pathogenic amoeba Naegleria fowleri.</title>
        <authorList>
            <person name="Liechti N."/>
            <person name="Schurch N."/>
            <person name="Bruggmann R."/>
            <person name="Wittwer M."/>
        </authorList>
    </citation>
    <scope>NUCLEOTIDE SEQUENCE [LARGE SCALE GENOMIC DNA]</scope>
    <source>
        <strain evidence="2 3">ATCC 30894</strain>
    </source>
</reference>
<evidence type="ECO:0000313" key="2">
    <source>
        <dbReference type="EMBL" id="KAF0974205.1"/>
    </source>
</evidence>